<keyword evidence="6" id="KW-1185">Reference proteome</keyword>
<evidence type="ECO:0000256" key="1">
    <source>
        <dbReference type="ARBA" id="ARBA00006889"/>
    </source>
</evidence>
<dbReference type="PANTHER" id="PTHR10612">
    <property type="entry name" value="APOLIPOPROTEIN D"/>
    <property type="match status" value="1"/>
</dbReference>
<keyword evidence="3" id="KW-0732">Signal</keyword>
<accession>T1K2R3</accession>
<reference evidence="5" key="2">
    <citation type="submission" date="2015-06" db="UniProtKB">
        <authorList>
            <consortium name="EnsemblMetazoa"/>
        </authorList>
    </citation>
    <scope>IDENTIFICATION</scope>
</reference>
<dbReference type="STRING" id="32264.T1K2R3"/>
<keyword evidence="2" id="KW-1015">Disulfide bond</keyword>
<dbReference type="KEGG" id="tut:107359541"/>
<dbReference type="GO" id="GO:0006629">
    <property type="term" value="P:lipid metabolic process"/>
    <property type="evidence" value="ECO:0007669"/>
    <property type="project" value="TreeGrafter"/>
</dbReference>
<dbReference type="Gene3D" id="2.40.128.20">
    <property type="match status" value="1"/>
</dbReference>
<evidence type="ECO:0000256" key="2">
    <source>
        <dbReference type="ARBA" id="ARBA00023157"/>
    </source>
</evidence>
<dbReference type="EMBL" id="CAEY01001368">
    <property type="status" value="NOT_ANNOTATED_CDS"/>
    <property type="molecule type" value="Genomic_DNA"/>
</dbReference>
<evidence type="ECO:0000313" key="5">
    <source>
        <dbReference type="EnsemblMetazoa" id="tetur04g06010.1"/>
    </source>
</evidence>
<dbReference type="InterPro" id="IPR000566">
    <property type="entry name" value="Lipocln_cytosolic_FA-bd_dom"/>
</dbReference>
<evidence type="ECO:0000259" key="4">
    <source>
        <dbReference type="Pfam" id="PF08212"/>
    </source>
</evidence>
<dbReference type="SUPFAM" id="SSF50814">
    <property type="entry name" value="Lipocalins"/>
    <property type="match status" value="1"/>
</dbReference>
<dbReference type="GO" id="GO:0031409">
    <property type="term" value="F:pigment binding"/>
    <property type="evidence" value="ECO:0007669"/>
    <property type="project" value="InterPro"/>
</dbReference>
<protein>
    <recommendedName>
        <fullName evidence="4">Lipocalin/cytosolic fatty-acid binding domain-containing protein</fullName>
    </recommendedName>
</protein>
<feature type="chain" id="PRO_5013438097" description="Lipocalin/cytosolic fatty-acid binding domain-containing protein" evidence="3">
    <location>
        <begin position="20"/>
        <end position="181"/>
    </location>
</feature>
<dbReference type="GO" id="GO:0000302">
    <property type="term" value="P:response to reactive oxygen species"/>
    <property type="evidence" value="ECO:0007669"/>
    <property type="project" value="TreeGrafter"/>
</dbReference>
<dbReference type="eggNOG" id="KOG4824">
    <property type="taxonomic scope" value="Eukaryota"/>
</dbReference>
<dbReference type="EnsemblMetazoa" id="tetur04g06010.1">
    <property type="protein sequence ID" value="tetur04g06010.1"/>
    <property type="gene ID" value="tetur04g06010"/>
</dbReference>
<sequence length="181" mass="19930">MKMIATIFVVFAFAYSALGECPTPPVAPDDADVARIVGRWYEIARPTTASENGLTCVTCNVTPRDDGDFNITNLGTKPDGSMASEYAIAKRTSSQSLLHINPIAIKIPFAIPFNIAATDYDNYLVAYTCLRDVKRGWILSRSNSMSEAQLTELTNLLATKYGVSLDETEFTSHKDCKYWPA</sequence>
<dbReference type="AlphaFoldDB" id="T1K2R3"/>
<dbReference type="GO" id="GO:0005737">
    <property type="term" value="C:cytoplasm"/>
    <property type="evidence" value="ECO:0007669"/>
    <property type="project" value="TreeGrafter"/>
</dbReference>
<dbReference type="HOGENOM" id="CLU_127873_0_0_1"/>
<proteinExistence type="inferred from homology"/>
<dbReference type="Proteomes" id="UP000015104">
    <property type="component" value="Unassembled WGS sequence"/>
</dbReference>
<gene>
    <name evidence="5" type="primary">107359541</name>
</gene>
<name>T1K2R3_TETUR</name>
<comment type="similarity">
    <text evidence="1 3">Belongs to the calycin superfamily. Lipocalin family.</text>
</comment>
<dbReference type="PIRSF" id="PIRSF036893">
    <property type="entry name" value="Lipocalin_ApoD"/>
    <property type="match status" value="1"/>
</dbReference>
<dbReference type="OrthoDB" id="565904at2759"/>
<dbReference type="PROSITE" id="PS00213">
    <property type="entry name" value="LIPOCALIN"/>
    <property type="match status" value="1"/>
</dbReference>
<feature type="signal peptide" evidence="3">
    <location>
        <begin position="1"/>
        <end position="19"/>
    </location>
</feature>
<dbReference type="PANTHER" id="PTHR10612:SF34">
    <property type="entry name" value="APOLIPOPROTEIN D"/>
    <property type="match status" value="1"/>
</dbReference>
<evidence type="ECO:0000313" key="6">
    <source>
        <dbReference type="Proteomes" id="UP000015104"/>
    </source>
</evidence>
<evidence type="ECO:0000256" key="3">
    <source>
        <dbReference type="PIRNR" id="PIRNR036893"/>
    </source>
</evidence>
<organism evidence="5 6">
    <name type="scientific">Tetranychus urticae</name>
    <name type="common">Two-spotted spider mite</name>
    <dbReference type="NCBI Taxonomy" id="32264"/>
    <lineage>
        <taxon>Eukaryota</taxon>
        <taxon>Metazoa</taxon>
        <taxon>Ecdysozoa</taxon>
        <taxon>Arthropoda</taxon>
        <taxon>Chelicerata</taxon>
        <taxon>Arachnida</taxon>
        <taxon>Acari</taxon>
        <taxon>Acariformes</taxon>
        <taxon>Trombidiformes</taxon>
        <taxon>Prostigmata</taxon>
        <taxon>Eleutherengona</taxon>
        <taxon>Raphignathae</taxon>
        <taxon>Tetranychoidea</taxon>
        <taxon>Tetranychidae</taxon>
        <taxon>Tetranychus</taxon>
    </lineage>
</organism>
<dbReference type="Pfam" id="PF08212">
    <property type="entry name" value="Lipocalin_2"/>
    <property type="match status" value="1"/>
</dbReference>
<reference evidence="6" key="1">
    <citation type="submission" date="2011-08" db="EMBL/GenBank/DDBJ databases">
        <authorList>
            <person name="Rombauts S."/>
        </authorList>
    </citation>
    <scope>NUCLEOTIDE SEQUENCE</scope>
    <source>
        <strain evidence="6">London</strain>
    </source>
</reference>
<dbReference type="InterPro" id="IPR012674">
    <property type="entry name" value="Calycin"/>
</dbReference>
<dbReference type="InterPro" id="IPR022271">
    <property type="entry name" value="Lipocalin_ApoD"/>
</dbReference>
<dbReference type="InterPro" id="IPR022272">
    <property type="entry name" value="Lipocalin_CS"/>
</dbReference>
<dbReference type="InterPro" id="IPR003057">
    <property type="entry name" value="Invtbrt_color"/>
</dbReference>
<dbReference type="PRINTS" id="PR01273">
    <property type="entry name" value="INVTBRTCOLOR"/>
</dbReference>
<feature type="domain" description="Lipocalin/cytosolic fatty-acid binding" evidence="4">
    <location>
        <begin position="32"/>
        <end position="158"/>
    </location>
</feature>